<reference evidence="1" key="1">
    <citation type="submission" date="2020-09" db="EMBL/GenBank/DDBJ databases">
        <title>Hoyosella lacisalsi sp. nov., a halotolerant actinobacterium isolated from soil of Lake Gudzhirganskoe.</title>
        <authorList>
            <person name="Yang Q."/>
            <person name="Guo P.Y."/>
            <person name="Liu S.W."/>
            <person name="Li F.N."/>
            <person name="Sun C.H."/>
        </authorList>
    </citation>
    <scope>NUCLEOTIDE SEQUENCE</scope>
    <source>
        <strain evidence="1">G463</strain>
    </source>
</reference>
<proteinExistence type="predicted"/>
<accession>A0A927PMV6</accession>
<protein>
    <recommendedName>
        <fullName evidence="3">Rhamnan synthesis protein F</fullName>
    </recommendedName>
</protein>
<dbReference type="Proteomes" id="UP000642993">
    <property type="component" value="Unassembled WGS sequence"/>
</dbReference>
<keyword evidence="2" id="KW-1185">Reference proteome</keyword>
<name>A0A927PMV6_9ACTN</name>
<evidence type="ECO:0000313" key="2">
    <source>
        <dbReference type="Proteomes" id="UP000642993"/>
    </source>
</evidence>
<dbReference type="EMBL" id="JACYWE010000008">
    <property type="protein sequence ID" value="MBD8507364.1"/>
    <property type="molecule type" value="Genomic_DNA"/>
</dbReference>
<comment type="caution">
    <text evidence="1">The sequence shown here is derived from an EMBL/GenBank/DDBJ whole genome shotgun (WGS) entry which is preliminary data.</text>
</comment>
<evidence type="ECO:0008006" key="3">
    <source>
        <dbReference type="Google" id="ProtNLM"/>
    </source>
</evidence>
<organism evidence="1 2">
    <name type="scientific">Lolliginicoccus lacisalsi</name>
    <dbReference type="NCBI Taxonomy" id="2742202"/>
    <lineage>
        <taxon>Bacteria</taxon>
        <taxon>Bacillati</taxon>
        <taxon>Actinomycetota</taxon>
        <taxon>Actinomycetes</taxon>
        <taxon>Mycobacteriales</taxon>
        <taxon>Hoyosellaceae</taxon>
        <taxon>Lolliginicoccus</taxon>
    </lineage>
</organism>
<dbReference type="Pfam" id="PF05045">
    <property type="entry name" value="RgpF"/>
    <property type="match status" value="1"/>
</dbReference>
<evidence type="ECO:0000313" key="1">
    <source>
        <dbReference type="EMBL" id="MBD8507364.1"/>
    </source>
</evidence>
<dbReference type="RefSeq" id="WP_192039833.1">
    <property type="nucleotide sequence ID" value="NZ_JACYWE010000008.1"/>
</dbReference>
<gene>
    <name evidence="1" type="ORF">HT102_12820</name>
</gene>
<sequence length="305" mass="34465">MMALLRSSASSLARHARIMLLRSPLPFMIRARRWRPALRELDGAEVDQCERESAALGMAERTPRIVVLMHVYYVDALPRLLGLLHAMPARFDLIITNSSGIPLPLPERLPRRLDDLRTIDVRNHGRDIWPMVQVINRGLIDEHDLVLKVHTKRSEWRDRHGLAGTGAQWNDQLLDAVLGGQDRISNILALFARDPSLGLVTAPGSVLGPEHWGRNHWATRILLRRMALPLRTYDLRFPSGSIYWARASVLRRLQLAALEERDFESESGQVDGTTAHAIERGVGFLFLDAGLRMATTRELATSPIR</sequence>
<dbReference type="AlphaFoldDB" id="A0A927PMV6"/>
<dbReference type="InterPro" id="IPR007739">
    <property type="entry name" value="RgpF"/>
</dbReference>